<feature type="repeat" description="ANK" evidence="3">
    <location>
        <begin position="686"/>
        <end position="718"/>
    </location>
</feature>
<evidence type="ECO:0000313" key="7">
    <source>
        <dbReference type="Proteomes" id="UP001498476"/>
    </source>
</evidence>
<feature type="repeat" description="ANK" evidence="3">
    <location>
        <begin position="618"/>
        <end position="651"/>
    </location>
</feature>
<dbReference type="InterPro" id="IPR036770">
    <property type="entry name" value="Ankyrin_rpt-contain_sf"/>
</dbReference>
<keyword evidence="1" id="KW-0677">Repeat</keyword>
<dbReference type="SUPFAM" id="SSF48403">
    <property type="entry name" value="Ankyrin repeat"/>
    <property type="match status" value="1"/>
</dbReference>
<feature type="repeat" description="ANK" evidence="3">
    <location>
        <begin position="653"/>
        <end position="685"/>
    </location>
</feature>
<dbReference type="EMBL" id="JAZAVJ010000227">
    <property type="protein sequence ID" value="KAK7403827.1"/>
    <property type="molecule type" value="Genomic_DNA"/>
</dbReference>
<name>A0ABR1GPK7_9HYPO</name>
<dbReference type="PROSITE" id="PS00028">
    <property type="entry name" value="ZINC_FINGER_C2H2_1"/>
    <property type="match status" value="1"/>
</dbReference>
<comment type="caution">
    <text evidence="6">The sequence shown here is derived from an EMBL/GenBank/DDBJ whole genome shotgun (WGS) entry which is preliminary data.</text>
</comment>
<reference evidence="6 7" key="1">
    <citation type="journal article" date="2025" name="Microbiol. Resour. Announc.">
        <title>Draft genome sequences for Neonectria magnoliae and Neonectria punicea, canker pathogens of Liriodendron tulipifera and Acer saccharum in West Virginia.</title>
        <authorList>
            <person name="Petronek H.M."/>
            <person name="Kasson M.T."/>
            <person name="Metheny A.M."/>
            <person name="Stauder C.M."/>
            <person name="Lovett B."/>
            <person name="Lynch S.C."/>
            <person name="Garnas J.R."/>
            <person name="Kasson L.R."/>
            <person name="Stajich J.E."/>
        </authorList>
    </citation>
    <scope>NUCLEOTIDE SEQUENCE [LARGE SCALE GENOMIC DNA]</scope>
    <source>
        <strain evidence="6 7">NRRL 64653</strain>
    </source>
</reference>
<keyword evidence="2 3" id="KW-0040">ANK repeat</keyword>
<sequence>MAQPSTTLGEVSGVEDAISASQQGQLELSLLFNQCLDSFKDLLLTFQKDGRGKSDGDIPAASTKQAERAFDEYGRLRLWGHDFRAGIPDRTRSSLGETLRHSGELRDQVISVFTLLDKQIKYDVDVDPGSLSDSSSGSDCSASSGRQETQIKVARLMTSIFEQVQLLYYLGILLRRPGFSRRYLKSGARSKGASPAASPEDISHVRETIRQWRRDPVTQPAVHPDEEKEVTWEEILRREQAHEFGESESQSRVLSARLATANARRREQLIYWNEHPDQSVAAQEGAEAPGLQREVKDGKSVKSAATSLFSKNTVAKSDIVGIKTAPNVSLGAEGQPTRTVYAETVVGGAHRARVPDVPEESRDNAMFECPYCHLKLDSTAMQVRTTWKRHVFRDLRPYTCTHTPCTSANKLYATKHNWIYHEMQVHRRQWTCKDCQLAVFSRDEMTTHLEESHAGSWTEGQLPVVLGLHEQAMDEGHPTKCPLCHMKAGLKSVLEHLGQHMEELSLFALPRPEGEEGEEKSRSASKVDSEDAKSDSDPSQNPEVDARASGYTPLSWAAANGHEAVVRRLLEKDADADAESKDAFGQTPLVWAAKAGHEAVVRLLLNQGADIEAADNNDGRTPLSWAAENGHEATVKLLLANEGVDVDSKDNNYGQTPLSWAAENGHEATVKLLLEKGADVESKGEDGWTPLSWAAKNGHEAIVKLLLEKGADVESKDE</sequence>
<dbReference type="InterPro" id="IPR013087">
    <property type="entry name" value="Znf_C2H2_type"/>
</dbReference>
<protein>
    <recommendedName>
        <fullName evidence="5">C2H2-type domain-containing protein</fullName>
    </recommendedName>
</protein>
<feature type="repeat" description="ANK" evidence="3">
    <location>
        <begin position="549"/>
        <end position="581"/>
    </location>
</feature>
<dbReference type="Pfam" id="PF13637">
    <property type="entry name" value="Ank_4"/>
    <property type="match status" value="1"/>
</dbReference>
<dbReference type="Gene3D" id="1.25.40.20">
    <property type="entry name" value="Ankyrin repeat-containing domain"/>
    <property type="match status" value="3"/>
</dbReference>
<dbReference type="PANTHER" id="PTHR24171:SF10">
    <property type="entry name" value="ANKYRIN REPEAT DOMAIN-CONTAINING PROTEIN 29-LIKE"/>
    <property type="match status" value="1"/>
</dbReference>
<organism evidence="6 7">
    <name type="scientific">Neonectria punicea</name>
    <dbReference type="NCBI Taxonomy" id="979145"/>
    <lineage>
        <taxon>Eukaryota</taxon>
        <taxon>Fungi</taxon>
        <taxon>Dikarya</taxon>
        <taxon>Ascomycota</taxon>
        <taxon>Pezizomycotina</taxon>
        <taxon>Sordariomycetes</taxon>
        <taxon>Hypocreomycetidae</taxon>
        <taxon>Hypocreales</taxon>
        <taxon>Nectriaceae</taxon>
        <taxon>Neonectria</taxon>
    </lineage>
</organism>
<feature type="region of interest" description="Disordered" evidence="4">
    <location>
        <begin position="508"/>
        <end position="547"/>
    </location>
</feature>
<dbReference type="SMART" id="SM00248">
    <property type="entry name" value="ANK"/>
    <property type="match status" value="5"/>
</dbReference>
<dbReference type="Pfam" id="PF12796">
    <property type="entry name" value="Ank_2"/>
    <property type="match status" value="1"/>
</dbReference>
<evidence type="ECO:0000259" key="5">
    <source>
        <dbReference type="PROSITE" id="PS00028"/>
    </source>
</evidence>
<gene>
    <name evidence="6" type="ORF">QQX98_010398</name>
</gene>
<dbReference type="PANTHER" id="PTHR24171">
    <property type="entry name" value="ANKYRIN REPEAT DOMAIN-CONTAINING PROTEIN 39-RELATED"/>
    <property type="match status" value="1"/>
</dbReference>
<proteinExistence type="predicted"/>
<dbReference type="PROSITE" id="PS50088">
    <property type="entry name" value="ANK_REPEAT"/>
    <property type="match status" value="5"/>
</dbReference>
<dbReference type="SMART" id="SM00355">
    <property type="entry name" value="ZnF_C2H2"/>
    <property type="match status" value="3"/>
</dbReference>
<accession>A0ABR1GPK7</accession>
<keyword evidence="7" id="KW-1185">Reference proteome</keyword>
<dbReference type="InterPro" id="IPR058925">
    <property type="entry name" value="zf-C2H2_AcuF"/>
</dbReference>
<feature type="compositionally biased region" description="Basic and acidic residues" evidence="4">
    <location>
        <begin position="519"/>
        <end position="536"/>
    </location>
</feature>
<evidence type="ECO:0000256" key="2">
    <source>
        <dbReference type="ARBA" id="ARBA00023043"/>
    </source>
</evidence>
<feature type="repeat" description="ANK" evidence="3">
    <location>
        <begin position="584"/>
        <end position="616"/>
    </location>
</feature>
<evidence type="ECO:0000313" key="6">
    <source>
        <dbReference type="EMBL" id="KAK7403827.1"/>
    </source>
</evidence>
<evidence type="ECO:0000256" key="4">
    <source>
        <dbReference type="SAM" id="MobiDB-lite"/>
    </source>
</evidence>
<dbReference type="PRINTS" id="PR01415">
    <property type="entry name" value="ANKYRIN"/>
</dbReference>
<evidence type="ECO:0000256" key="3">
    <source>
        <dbReference type="PROSITE-ProRule" id="PRU00023"/>
    </source>
</evidence>
<dbReference type="Pfam" id="PF26082">
    <property type="entry name" value="zf-C2H2_AcuF"/>
    <property type="match status" value="1"/>
</dbReference>
<dbReference type="InterPro" id="IPR002110">
    <property type="entry name" value="Ankyrin_rpt"/>
</dbReference>
<evidence type="ECO:0000256" key="1">
    <source>
        <dbReference type="ARBA" id="ARBA00022737"/>
    </source>
</evidence>
<dbReference type="Proteomes" id="UP001498476">
    <property type="component" value="Unassembled WGS sequence"/>
</dbReference>
<dbReference type="PROSITE" id="PS50297">
    <property type="entry name" value="ANK_REP_REGION"/>
    <property type="match status" value="5"/>
</dbReference>
<feature type="domain" description="C2H2-type" evidence="5">
    <location>
        <begin position="432"/>
        <end position="453"/>
    </location>
</feature>